<dbReference type="InterPro" id="IPR000668">
    <property type="entry name" value="Peptidase_C1A_C"/>
</dbReference>
<dbReference type="SMART" id="SM00645">
    <property type="entry name" value="Pept_C1"/>
    <property type="match status" value="1"/>
</dbReference>
<dbReference type="InterPro" id="IPR013201">
    <property type="entry name" value="Prot_inhib_I29"/>
</dbReference>
<dbReference type="Gene3D" id="3.90.70.10">
    <property type="entry name" value="Cysteine proteinases"/>
    <property type="match status" value="1"/>
</dbReference>
<evidence type="ECO:0000313" key="9">
    <source>
        <dbReference type="EMBL" id="CAA71554.1"/>
    </source>
</evidence>
<dbReference type="InterPro" id="IPR025660">
    <property type="entry name" value="Pept_his_AS"/>
</dbReference>
<accession>Q967D5</accession>
<dbReference type="Pfam" id="PF08246">
    <property type="entry name" value="Inhibitor_I29"/>
    <property type="match status" value="1"/>
</dbReference>
<dbReference type="PROSITE" id="PS00639">
    <property type="entry name" value="THIOL_PROTEASE_HIS"/>
    <property type="match status" value="1"/>
</dbReference>
<gene>
    <name evidence="9" type="primary">cath</name>
</gene>
<keyword evidence="6" id="KW-1015">Disulfide bond</keyword>
<dbReference type="EMBL" id="Y10527">
    <property type="protein sequence ID" value="CAA71554.1"/>
    <property type="molecule type" value="mRNA"/>
</dbReference>
<comment type="similarity">
    <text evidence="1">Belongs to the peptidase C1 family.</text>
</comment>
<keyword evidence="3" id="KW-0378">Hydrolase</keyword>
<dbReference type="FunFam" id="3.90.70.10:FF:000006">
    <property type="entry name" value="Cathepsin S"/>
    <property type="match status" value="1"/>
</dbReference>
<dbReference type="SMART" id="SM00848">
    <property type="entry name" value="Inhibitor_I29"/>
    <property type="match status" value="1"/>
</dbReference>
<evidence type="ECO:0000259" key="7">
    <source>
        <dbReference type="SMART" id="SM00645"/>
    </source>
</evidence>
<evidence type="ECO:0000259" key="8">
    <source>
        <dbReference type="SMART" id="SM00848"/>
    </source>
</evidence>
<evidence type="ECO:0000256" key="6">
    <source>
        <dbReference type="ARBA" id="ARBA00023157"/>
    </source>
</evidence>
<keyword evidence="4" id="KW-0788">Thiol protease</keyword>
<protein>
    <submittedName>
        <fullName evidence="9">Cathepsin</fullName>
    </submittedName>
</protein>
<dbReference type="SUPFAM" id="SSF54001">
    <property type="entry name" value="Cysteine proteinases"/>
    <property type="match status" value="1"/>
</dbReference>
<keyword evidence="2" id="KW-0645">Protease</keyword>
<proteinExistence type="evidence at transcript level"/>
<name>Q967D5_GEOCY</name>
<evidence type="ECO:0000256" key="1">
    <source>
        <dbReference type="ARBA" id="ARBA00008455"/>
    </source>
</evidence>
<sequence>MAVYLDWRTWRRRTRVDEWEQWKLKYNKQYSSQEEDYLRQRVWLSNLKFVEEFDSEREGYTVAMNEFADLDPREFVSHYNGLRRRPHTSSGEPCTLGEDVSALPTTVDWRTKGYVTGVKNQGQCGSCWAFSATGSLEGQHFNATGKLVSLSEQNLVDCSSAEGNEGCNGGLPDDAFKYVIKNGGIDTEASYPYVARDEKCHYSSANIGSTCSSYVDIESKSEAQLQVASATVGPIPVGIDASHLGFQLYDGGVYHSDLCSQTRLDHGVLVVGYGVYKEKDYWMVKNSWGTNWGISGDMMMSRNRDNNCGIATMASYPVVKAN</sequence>
<dbReference type="InterPro" id="IPR039417">
    <property type="entry name" value="Peptidase_C1A_papain-like"/>
</dbReference>
<evidence type="ECO:0000256" key="2">
    <source>
        <dbReference type="ARBA" id="ARBA00022670"/>
    </source>
</evidence>
<evidence type="ECO:0000256" key="5">
    <source>
        <dbReference type="ARBA" id="ARBA00023145"/>
    </source>
</evidence>
<reference evidence="9" key="1">
    <citation type="journal article" date="1997" name="Mol. Mar. Biol. Biotechnol.">
        <title>Cathepsin, a major protease of the marine sponge Geodia cydonium: purification of the enzyme and molecular cloning of cDNA.</title>
        <authorList>
            <person name="Krasko A."/>
            <person name="Gamulin V."/>
            <person name="Seack J."/>
            <person name="Steffen R."/>
            <person name="Schroder H.C."/>
            <person name="Muller W.E."/>
        </authorList>
    </citation>
    <scope>NUCLEOTIDE SEQUENCE</scope>
</reference>
<dbReference type="InterPro" id="IPR038765">
    <property type="entry name" value="Papain-like_cys_pep_sf"/>
</dbReference>
<dbReference type="InterPro" id="IPR000169">
    <property type="entry name" value="Pept_cys_AS"/>
</dbReference>
<dbReference type="InterPro" id="IPR013128">
    <property type="entry name" value="Peptidase_C1A"/>
</dbReference>
<dbReference type="CDD" id="cd02248">
    <property type="entry name" value="Peptidase_C1A"/>
    <property type="match status" value="1"/>
</dbReference>
<organism evidence="9">
    <name type="scientific">Geodia cydonium</name>
    <name type="common">Sponge</name>
    <dbReference type="NCBI Taxonomy" id="6047"/>
    <lineage>
        <taxon>Eukaryota</taxon>
        <taxon>Metazoa</taxon>
        <taxon>Porifera</taxon>
        <taxon>Demospongiae</taxon>
        <taxon>Heteroscleromorpha</taxon>
        <taxon>Tetractinellida</taxon>
        <taxon>Astrophorina</taxon>
        <taxon>Geodiidae</taxon>
        <taxon>Geodia</taxon>
    </lineage>
</organism>
<dbReference type="PROSITE" id="PS00139">
    <property type="entry name" value="THIOL_PROTEASE_CYS"/>
    <property type="match status" value="1"/>
</dbReference>
<dbReference type="PANTHER" id="PTHR12411">
    <property type="entry name" value="CYSTEINE PROTEASE FAMILY C1-RELATED"/>
    <property type="match status" value="1"/>
</dbReference>
<dbReference type="GO" id="GO:0006508">
    <property type="term" value="P:proteolysis"/>
    <property type="evidence" value="ECO:0007669"/>
    <property type="project" value="UniProtKB-KW"/>
</dbReference>
<dbReference type="GO" id="GO:0008234">
    <property type="term" value="F:cysteine-type peptidase activity"/>
    <property type="evidence" value="ECO:0007669"/>
    <property type="project" value="UniProtKB-KW"/>
</dbReference>
<feature type="domain" description="Peptidase C1A papain C-terminal" evidence="7">
    <location>
        <begin position="103"/>
        <end position="318"/>
    </location>
</feature>
<dbReference type="PRINTS" id="PR00705">
    <property type="entry name" value="PAPAIN"/>
</dbReference>
<evidence type="ECO:0000256" key="4">
    <source>
        <dbReference type="ARBA" id="ARBA00022807"/>
    </source>
</evidence>
<dbReference type="AlphaFoldDB" id="Q967D5"/>
<evidence type="ECO:0000256" key="3">
    <source>
        <dbReference type="ARBA" id="ARBA00022801"/>
    </source>
</evidence>
<keyword evidence="5" id="KW-0865">Zymogen</keyword>
<dbReference type="Pfam" id="PF00112">
    <property type="entry name" value="Peptidase_C1"/>
    <property type="match status" value="1"/>
</dbReference>
<feature type="domain" description="Cathepsin propeptide inhibitor" evidence="8">
    <location>
        <begin position="19"/>
        <end position="75"/>
    </location>
</feature>